<dbReference type="Proteomes" id="UP000028582">
    <property type="component" value="Unassembled WGS sequence"/>
</dbReference>
<sequence length="58" mass="6477">MSLQQHRSFISPAVHTSNQKPPWGGSQVARLSGKPLPLERPVETLIRVEWVAEVSKTD</sequence>
<evidence type="ECO:0000313" key="2">
    <source>
        <dbReference type="EMBL" id="ETO58393.1"/>
    </source>
</evidence>
<name>A0A080YVI2_PHYNI</name>
<dbReference type="EMBL" id="ANJA01005271">
    <property type="protein sequence ID" value="ETO58393.1"/>
    <property type="molecule type" value="Genomic_DNA"/>
</dbReference>
<reference evidence="2 3" key="1">
    <citation type="submission" date="2013-11" db="EMBL/GenBank/DDBJ databases">
        <title>The Genome Sequence of Phytophthora parasitica P1976.</title>
        <authorList>
            <consortium name="The Broad Institute Genomics Platform"/>
            <person name="Russ C."/>
            <person name="Tyler B."/>
            <person name="Panabieres F."/>
            <person name="Shan W."/>
            <person name="Tripathy S."/>
            <person name="Grunwald N."/>
            <person name="Machado M."/>
            <person name="Johnson C.S."/>
            <person name="Walker B."/>
            <person name="Young S."/>
            <person name="Zeng Q."/>
            <person name="Gargeya S."/>
            <person name="Fitzgerald M."/>
            <person name="Haas B."/>
            <person name="Abouelleil A."/>
            <person name="Allen A.W."/>
            <person name="Alvarado L."/>
            <person name="Arachchi H.M."/>
            <person name="Berlin A.M."/>
            <person name="Chapman S.B."/>
            <person name="Gainer-Dewar J."/>
            <person name="Goldberg J."/>
            <person name="Griggs A."/>
            <person name="Gujja S."/>
            <person name="Hansen M."/>
            <person name="Howarth C."/>
            <person name="Imamovic A."/>
            <person name="Ireland A."/>
            <person name="Larimer J."/>
            <person name="McCowan C."/>
            <person name="Murphy C."/>
            <person name="Pearson M."/>
            <person name="Poon T.W."/>
            <person name="Priest M."/>
            <person name="Roberts A."/>
            <person name="Saif S."/>
            <person name="Shea T."/>
            <person name="Sisk P."/>
            <person name="Sykes S."/>
            <person name="Wortman J."/>
            <person name="Nusbaum C."/>
            <person name="Birren B."/>
        </authorList>
    </citation>
    <scope>NUCLEOTIDE SEQUENCE [LARGE SCALE GENOMIC DNA]</scope>
    <source>
        <strain evidence="2 3">P1976</strain>
    </source>
</reference>
<accession>A0A080YVI2</accession>
<dbReference type="AlphaFoldDB" id="A0A080YVI2"/>
<evidence type="ECO:0000256" key="1">
    <source>
        <dbReference type="SAM" id="MobiDB-lite"/>
    </source>
</evidence>
<protein>
    <submittedName>
        <fullName evidence="2">Uncharacterized protein</fullName>
    </submittedName>
</protein>
<feature type="compositionally biased region" description="Polar residues" evidence="1">
    <location>
        <begin position="1"/>
        <end position="20"/>
    </location>
</feature>
<evidence type="ECO:0000313" key="3">
    <source>
        <dbReference type="Proteomes" id="UP000028582"/>
    </source>
</evidence>
<gene>
    <name evidence="2" type="ORF">F444_23230</name>
</gene>
<proteinExistence type="predicted"/>
<feature type="region of interest" description="Disordered" evidence="1">
    <location>
        <begin position="1"/>
        <end position="34"/>
    </location>
</feature>
<comment type="caution">
    <text evidence="2">The sequence shown here is derived from an EMBL/GenBank/DDBJ whole genome shotgun (WGS) entry which is preliminary data.</text>
</comment>
<organism evidence="2 3">
    <name type="scientific">Phytophthora nicotianae P1976</name>
    <dbReference type="NCBI Taxonomy" id="1317066"/>
    <lineage>
        <taxon>Eukaryota</taxon>
        <taxon>Sar</taxon>
        <taxon>Stramenopiles</taxon>
        <taxon>Oomycota</taxon>
        <taxon>Peronosporomycetes</taxon>
        <taxon>Peronosporales</taxon>
        <taxon>Peronosporaceae</taxon>
        <taxon>Phytophthora</taxon>
    </lineage>
</organism>